<dbReference type="Proteomes" id="UP000187148">
    <property type="component" value="Chromosome"/>
</dbReference>
<evidence type="ECO:0000256" key="2">
    <source>
        <dbReference type="ARBA" id="ARBA00022723"/>
    </source>
</evidence>
<dbReference type="SUPFAM" id="SSF51556">
    <property type="entry name" value="Metallo-dependent hydrolases"/>
    <property type="match status" value="1"/>
</dbReference>
<reference evidence="5 6" key="1">
    <citation type="submission" date="2017-01" db="EMBL/GenBank/DDBJ databases">
        <authorList>
            <person name="Cao J.-M."/>
        </authorList>
    </citation>
    <scope>NUCLEOTIDE SEQUENCE [LARGE SCALE GENOMIC DNA]</scope>
    <source>
        <strain evidence="5 6">888-76</strain>
    </source>
</reference>
<name>A0A807LCP6_9ENTR</name>
<keyword evidence="2 4" id="KW-0479">Metal-binding</keyword>
<feature type="binding site" evidence="4">
    <location>
        <position position="11"/>
    </location>
    <ligand>
        <name>a divalent metal cation</name>
        <dbReference type="ChEBI" id="CHEBI:60240"/>
        <label>1</label>
    </ligand>
</feature>
<dbReference type="PANTHER" id="PTHR46124">
    <property type="entry name" value="D-AMINOACYL-TRNA DEACYLASE"/>
    <property type="match status" value="1"/>
</dbReference>
<feature type="binding site" evidence="4">
    <location>
        <position position="133"/>
    </location>
    <ligand>
        <name>a divalent metal cation</name>
        <dbReference type="ChEBI" id="CHEBI:60240"/>
        <label>2</label>
    </ligand>
</feature>
<evidence type="ECO:0000256" key="4">
    <source>
        <dbReference type="PIRSR" id="PIRSR005902-1"/>
    </source>
</evidence>
<feature type="binding site" evidence="4">
    <location>
        <position position="9"/>
    </location>
    <ligand>
        <name>a divalent metal cation</name>
        <dbReference type="ChEBI" id="CHEBI:60240"/>
        <label>1</label>
    </ligand>
</feature>
<dbReference type="EMBL" id="CP019445">
    <property type="protein sequence ID" value="APZ03991.1"/>
    <property type="molecule type" value="Genomic_DNA"/>
</dbReference>
<keyword evidence="6" id="KW-1185">Reference proteome</keyword>
<dbReference type="PIRSF" id="PIRSF005902">
    <property type="entry name" value="DNase_TatD"/>
    <property type="match status" value="1"/>
</dbReference>
<dbReference type="KEGG" id="kco:BWI95_02325"/>
<dbReference type="CDD" id="cd01310">
    <property type="entry name" value="TatD_DNAse"/>
    <property type="match status" value="1"/>
</dbReference>
<dbReference type="Gene3D" id="3.20.20.140">
    <property type="entry name" value="Metal-dependent hydrolases"/>
    <property type="match status" value="1"/>
</dbReference>
<feature type="binding site" evidence="4">
    <location>
        <position position="207"/>
    </location>
    <ligand>
        <name>a divalent metal cation</name>
        <dbReference type="ChEBI" id="CHEBI:60240"/>
        <label>1</label>
    </ligand>
</feature>
<dbReference type="GO" id="GO:0046872">
    <property type="term" value="F:metal ion binding"/>
    <property type="evidence" value="ECO:0007669"/>
    <property type="project" value="UniProtKB-KW"/>
</dbReference>
<dbReference type="InterPro" id="IPR018228">
    <property type="entry name" value="DNase_TatD-rel_CS"/>
</dbReference>
<sequence>MSFRFIDTHCHFDFEPFKGDEAASIARAAEAGVERIIVPAIAARYFDRVCNLAQQYHALYAALGLHPIVVEEHTQQSLEQLDALLATRPEKVIAIGEIGLDLYRDNPQFERQQELLDAQLKMAKRYDLPVLLHSRRTHDKLAMQLKKHNLPRTGVVHGFAGSLQQAQRFIDLGYCIGVGGTITYPRASKTRDVMAQLPLASLLLETDAPDMPLNGFQGQPNRPERAANVFATLCELRPEAPDVIANALFHNTQRLFALPDSRL</sequence>
<accession>A0A807LCP6</accession>
<evidence type="ECO:0000313" key="6">
    <source>
        <dbReference type="Proteomes" id="UP000187148"/>
    </source>
</evidence>
<dbReference type="GO" id="GO:0005829">
    <property type="term" value="C:cytosol"/>
    <property type="evidence" value="ECO:0007669"/>
    <property type="project" value="TreeGrafter"/>
</dbReference>
<evidence type="ECO:0000256" key="1">
    <source>
        <dbReference type="ARBA" id="ARBA00009275"/>
    </source>
</evidence>
<gene>
    <name evidence="5" type="ORF">BWI95_02325</name>
</gene>
<organism evidence="5 6">
    <name type="scientific">Kosakonia cowanii JCM 10956 = DSM 18146</name>
    <dbReference type="NCBI Taxonomy" id="1300165"/>
    <lineage>
        <taxon>Bacteria</taxon>
        <taxon>Pseudomonadati</taxon>
        <taxon>Pseudomonadota</taxon>
        <taxon>Gammaproteobacteria</taxon>
        <taxon>Enterobacterales</taxon>
        <taxon>Enterobacteriaceae</taxon>
        <taxon>Kosakonia</taxon>
    </lineage>
</organism>
<keyword evidence="3 5" id="KW-0378">Hydrolase</keyword>
<comment type="similarity">
    <text evidence="1">Belongs to the metallo-dependent hydrolases superfamily. TatD-type hydrolase family.</text>
</comment>
<dbReference type="RefSeq" id="WP_054802773.1">
    <property type="nucleotide sequence ID" value="NZ_CP019445.1"/>
</dbReference>
<protein>
    <submittedName>
        <fullName evidence="5">Metal-dependent hydrolase</fullName>
    </submittedName>
</protein>
<feature type="binding site" evidence="4">
    <location>
        <position position="157"/>
    </location>
    <ligand>
        <name>a divalent metal cation</name>
        <dbReference type="ChEBI" id="CHEBI:60240"/>
        <label>2</label>
    </ligand>
</feature>
<dbReference type="PANTHER" id="PTHR46124:SF3">
    <property type="entry name" value="HYDROLASE"/>
    <property type="match status" value="1"/>
</dbReference>
<dbReference type="AlphaFoldDB" id="A0A807LCP6"/>
<proteinExistence type="inferred from homology"/>
<dbReference type="InterPro" id="IPR032466">
    <property type="entry name" value="Metal_Hydrolase"/>
</dbReference>
<dbReference type="PROSITE" id="PS01137">
    <property type="entry name" value="TATD_1"/>
    <property type="match status" value="1"/>
</dbReference>
<dbReference type="GO" id="GO:0016788">
    <property type="term" value="F:hydrolase activity, acting on ester bonds"/>
    <property type="evidence" value="ECO:0007669"/>
    <property type="project" value="InterPro"/>
</dbReference>
<feature type="binding site" evidence="4">
    <location>
        <position position="97"/>
    </location>
    <ligand>
        <name>a divalent metal cation</name>
        <dbReference type="ChEBI" id="CHEBI:60240"/>
        <label>1</label>
    </ligand>
</feature>
<dbReference type="Pfam" id="PF01026">
    <property type="entry name" value="TatD_DNase"/>
    <property type="match status" value="1"/>
</dbReference>
<dbReference type="InterPro" id="IPR001130">
    <property type="entry name" value="TatD-like"/>
</dbReference>
<evidence type="ECO:0000256" key="3">
    <source>
        <dbReference type="ARBA" id="ARBA00022801"/>
    </source>
</evidence>
<dbReference type="PROSITE" id="PS01090">
    <property type="entry name" value="TATD_2"/>
    <property type="match status" value="1"/>
</dbReference>
<evidence type="ECO:0000313" key="5">
    <source>
        <dbReference type="EMBL" id="APZ03991.1"/>
    </source>
</evidence>
<dbReference type="FunFam" id="3.20.20.140:FF:000005">
    <property type="entry name" value="TatD family hydrolase"/>
    <property type="match status" value="1"/>
</dbReference>